<evidence type="ECO:0000313" key="2">
    <source>
        <dbReference type="Proteomes" id="UP000767854"/>
    </source>
</evidence>
<dbReference type="InterPro" id="IPR003737">
    <property type="entry name" value="GlcNAc_PI_deacetylase-related"/>
</dbReference>
<dbReference type="Gene3D" id="3.40.50.10320">
    <property type="entry name" value="LmbE-like"/>
    <property type="match status" value="1"/>
</dbReference>
<dbReference type="PANTHER" id="PTHR12993:SF11">
    <property type="entry name" value="N-ACETYLGLUCOSAMINYL-PHOSPHATIDYLINOSITOL DE-N-ACETYLASE"/>
    <property type="match status" value="1"/>
</dbReference>
<dbReference type="Pfam" id="PF02585">
    <property type="entry name" value="PIG-L"/>
    <property type="match status" value="1"/>
</dbReference>
<dbReference type="Proteomes" id="UP000767854">
    <property type="component" value="Unassembled WGS sequence"/>
</dbReference>
<sequence>MKVLVVAPHADDEVLGVGGTIAKYVDEGHEVYVCVMTTGHPSMFPQEVLDKLRNEAIEAHKFLGINQTYFLDLPAVMLSEVPKHEVNKKINGVIDEVQPDVVFIPHFGDMHLDHYIVSQAAMVGVRPIKNHRILEVYSYETLSETEWNIPHVTNVFMPNTYIDITGYLDKKKTAMEHFTTQLTEFPHPRSIEAIVSLAKLRGSTIGVKAAEAFCLIRKIVL</sequence>
<reference evidence="1 2" key="1">
    <citation type="submission" date="2021-01" db="EMBL/GenBank/DDBJ databases">
        <title>Genomic Encyclopedia of Type Strains, Phase IV (KMG-IV): sequencing the most valuable type-strain genomes for metagenomic binning, comparative biology and taxonomic classification.</title>
        <authorList>
            <person name="Goeker M."/>
        </authorList>
    </citation>
    <scope>NUCLEOTIDE SEQUENCE [LARGE SCALE GENOMIC DNA]</scope>
    <source>
        <strain evidence="1 2">DSM 24436</strain>
    </source>
</reference>
<dbReference type="SUPFAM" id="SSF102588">
    <property type="entry name" value="LmbE-like"/>
    <property type="match status" value="1"/>
</dbReference>
<dbReference type="InterPro" id="IPR024078">
    <property type="entry name" value="LmbE-like_dom_sf"/>
</dbReference>
<comment type="caution">
    <text evidence="1">The sequence shown here is derived from an EMBL/GenBank/DDBJ whole genome shotgun (WGS) entry which is preliminary data.</text>
</comment>
<keyword evidence="2" id="KW-1185">Reference proteome</keyword>
<protein>
    <submittedName>
        <fullName evidence="1">LmbE family N-acetylglucosaminyl deacetylase</fullName>
    </submittedName>
</protein>
<dbReference type="RefSeq" id="WP_204661695.1">
    <property type="nucleotide sequence ID" value="NZ_JAFBDT010000002.1"/>
</dbReference>
<accession>A0ABS2MND4</accession>
<dbReference type="EMBL" id="JAFBDT010000002">
    <property type="protein sequence ID" value="MBM7560898.1"/>
    <property type="molecule type" value="Genomic_DNA"/>
</dbReference>
<dbReference type="PANTHER" id="PTHR12993">
    <property type="entry name" value="N-ACETYLGLUCOSAMINYL-PHOSPHATIDYLINOSITOL DE-N-ACETYLASE-RELATED"/>
    <property type="match status" value="1"/>
</dbReference>
<gene>
    <name evidence="1" type="ORF">JOC49_000412</name>
</gene>
<organism evidence="1 2">
    <name type="scientific">Fusibacter tunisiensis</name>
    <dbReference type="NCBI Taxonomy" id="1008308"/>
    <lineage>
        <taxon>Bacteria</taxon>
        <taxon>Bacillati</taxon>
        <taxon>Bacillota</taxon>
        <taxon>Clostridia</taxon>
        <taxon>Eubacteriales</taxon>
        <taxon>Eubacteriales Family XII. Incertae Sedis</taxon>
        <taxon>Fusibacter</taxon>
    </lineage>
</organism>
<evidence type="ECO:0000313" key="1">
    <source>
        <dbReference type="EMBL" id="MBM7560898.1"/>
    </source>
</evidence>
<proteinExistence type="predicted"/>
<name>A0ABS2MND4_9FIRM</name>